<gene>
    <name evidence="2" type="ORF">CTAYLR_002991</name>
</gene>
<sequence length="331" mass="37390">MATVCETTRQVVLVRLESPKRRRRRRRKKRDEWEIRSLLSGASPAAWRLSRLRKTICEKGLKPESKQRHLVWKLMLGVGRVDAAHYAGLVSRGATSADAAIRNDARRTFRSDGRARRRVRDEQIARVLNALRHHSDETTEISGANRCPVCATFLFVMSELETFYSLLALRRRCPTYFATDLHGVCAGAQLVASCLAVVDKQLFDRLIINPNGDSKLFEDLCAFPLLASFFSCAPPLKEVLALWDVLFAVGPHFAVFACLALCVSQRDRLLAARNPLTLLQQRNLPPLDARALAHKALDLVPAIPDPLYALVLQHPTTRVHRREITHWRAPP</sequence>
<dbReference type="SMART" id="SM00164">
    <property type="entry name" value="TBC"/>
    <property type="match status" value="1"/>
</dbReference>
<evidence type="ECO:0000313" key="3">
    <source>
        <dbReference type="Proteomes" id="UP001230188"/>
    </source>
</evidence>
<dbReference type="Pfam" id="PF00566">
    <property type="entry name" value="RabGAP-TBC"/>
    <property type="match status" value="1"/>
</dbReference>
<dbReference type="GO" id="GO:0005096">
    <property type="term" value="F:GTPase activator activity"/>
    <property type="evidence" value="ECO:0007669"/>
    <property type="project" value="TreeGrafter"/>
</dbReference>
<dbReference type="Gene3D" id="1.10.8.270">
    <property type="entry name" value="putative rabgap domain of human tbc1 domain family member 14 like domains"/>
    <property type="match status" value="1"/>
</dbReference>
<dbReference type="InterPro" id="IPR000195">
    <property type="entry name" value="Rab-GAP-TBC_dom"/>
</dbReference>
<dbReference type="SUPFAM" id="SSF47923">
    <property type="entry name" value="Ypt/Rab-GAP domain of gyp1p"/>
    <property type="match status" value="2"/>
</dbReference>
<dbReference type="PANTHER" id="PTHR22957">
    <property type="entry name" value="TBC1 DOMAIN FAMILY MEMBER GTPASE-ACTIVATING PROTEIN"/>
    <property type="match status" value="1"/>
</dbReference>
<dbReference type="InterPro" id="IPR035969">
    <property type="entry name" value="Rab-GAP_TBC_sf"/>
</dbReference>
<dbReference type="Proteomes" id="UP001230188">
    <property type="component" value="Unassembled WGS sequence"/>
</dbReference>
<accession>A0AAD7U525</accession>
<dbReference type="AlphaFoldDB" id="A0AAD7U525"/>
<reference evidence="2" key="1">
    <citation type="submission" date="2023-01" db="EMBL/GenBank/DDBJ databases">
        <title>Metagenome sequencing of chrysophaentin producing Chrysophaeum taylorii.</title>
        <authorList>
            <person name="Davison J."/>
            <person name="Bewley C."/>
        </authorList>
    </citation>
    <scope>NUCLEOTIDE SEQUENCE</scope>
    <source>
        <strain evidence="2">NIES-1699</strain>
    </source>
</reference>
<protein>
    <recommendedName>
        <fullName evidence="1">Rab-GAP TBC domain-containing protein</fullName>
    </recommendedName>
</protein>
<organism evidence="2 3">
    <name type="scientific">Chrysophaeum taylorii</name>
    <dbReference type="NCBI Taxonomy" id="2483200"/>
    <lineage>
        <taxon>Eukaryota</taxon>
        <taxon>Sar</taxon>
        <taxon>Stramenopiles</taxon>
        <taxon>Ochrophyta</taxon>
        <taxon>Pelagophyceae</taxon>
        <taxon>Pelagomonadales</taxon>
        <taxon>Pelagomonadaceae</taxon>
        <taxon>Chrysophaeum</taxon>
    </lineage>
</organism>
<dbReference type="EMBL" id="JAQMWT010000675">
    <property type="protein sequence ID" value="KAJ8598386.1"/>
    <property type="molecule type" value="Genomic_DNA"/>
</dbReference>
<dbReference type="PANTHER" id="PTHR22957:SF263">
    <property type="entry name" value="MITOTIC CHECK POINT PROTEIN BUB2"/>
    <property type="match status" value="1"/>
</dbReference>
<name>A0AAD7U525_9STRA</name>
<keyword evidence="3" id="KW-1185">Reference proteome</keyword>
<dbReference type="PROSITE" id="PS50086">
    <property type="entry name" value="TBC_RABGAP"/>
    <property type="match status" value="1"/>
</dbReference>
<comment type="caution">
    <text evidence="2">The sequence shown here is derived from an EMBL/GenBank/DDBJ whole genome shotgun (WGS) entry which is preliminary data.</text>
</comment>
<evidence type="ECO:0000259" key="1">
    <source>
        <dbReference type="PROSITE" id="PS50086"/>
    </source>
</evidence>
<feature type="domain" description="Rab-GAP TBC" evidence="1">
    <location>
        <begin position="62"/>
        <end position="250"/>
    </location>
</feature>
<proteinExistence type="predicted"/>
<dbReference type="Gene3D" id="1.10.472.80">
    <property type="entry name" value="Ypt/Rab-GAP domain of gyp1p, domain 3"/>
    <property type="match status" value="1"/>
</dbReference>
<evidence type="ECO:0000313" key="2">
    <source>
        <dbReference type="EMBL" id="KAJ8598386.1"/>
    </source>
</evidence>